<dbReference type="PANTHER" id="PTHR47113:SF1">
    <property type="entry name" value="LD09343P"/>
    <property type="match status" value="1"/>
</dbReference>
<sequence>MGNNNNEDTANKGTQHDGERKKRSSVEKYKQDLSTIPDKQGNQKVTNTFLISLIVGVALAIILPEILKAFSRSVSNLSTSSEFKEKRTYWVYTEGDKPLDGNSCLKHVHLVLDRIGYRETTNKSNDSPWILLWAFEFPFNILNLRNLKPDQLVNHFPGSSYISLKSVLATTPSKYIPQAFRFPSEKQKFIEYAKNNPKAMFLEKNIYHRGVVLKNVSDINLGNKTNFVQEYMQKPFLVDGHKFDIGVYVVITSVNPLRVYWYKGDAIFRYCPAKYYPFDPHNLDKYVVASDYLPTWEVPSMAHLYSALGNSMKESFDSYARSKGKDPAPVWEEIQKALAEVFIRKEHHIIATLKPYASKNNFFELFRFDFIIDEDFKVYLLEANMSPNLSSNHFPQNELLYEQVLYHTFSLTGVTRRGNVHGANSGDAATAKTMIATMKNIAVFSDVCSSKCMETCEADILCKLCKPCLEPSFKQDLLAAYNEHMDRGDYRRLLPTPMVPNKDINIVKSELKGLRINHQLLHLWYQGKCNQDPTWCT</sequence>
<dbReference type="InterPro" id="IPR053317">
    <property type="entry name" value="Tubulin_polyglutamylase"/>
</dbReference>
<dbReference type="CTD" id="41300"/>
<dbReference type="PANTHER" id="PTHR47113">
    <property type="entry name" value="LD09343P"/>
    <property type="match status" value="1"/>
</dbReference>
<dbReference type="OrthoDB" id="202825at2759"/>
<keyword evidence="2" id="KW-0472">Membrane</keyword>
<dbReference type="GeneID" id="113503715"/>
<dbReference type="AlphaFoldDB" id="A0A7E5WMK5"/>
<evidence type="ECO:0000313" key="4">
    <source>
        <dbReference type="RefSeq" id="XP_026741587.1"/>
    </source>
</evidence>
<evidence type="ECO:0000313" key="3">
    <source>
        <dbReference type="Proteomes" id="UP000322000"/>
    </source>
</evidence>
<dbReference type="Gene3D" id="3.30.470.20">
    <property type="entry name" value="ATP-grasp fold, B domain"/>
    <property type="match status" value="1"/>
</dbReference>
<keyword evidence="2" id="KW-1133">Transmembrane helix</keyword>
<name>A0A7E5WMK5_TRINI</name>
<dbReference type="InterPro" id="IPR004344">
    <property type="entry name" value="TTL/TTLL_fam"/>
</dbReference>
<dbReference type="InParanoid" id="A0A7E5WMK5"/>
<proteinExistence type="predicted"/>
<accession>A0A7E5WMK5</accession>
<feature type="compositionally biased region" description="Polar residues" evidence="1">
    <location>
        <begin position="1"/>
        <end position="13"/>
    </location>
</feature>
<reference evidence="4" key="1">
    <citation type="submission" date="2025-08" db="UniProtKB">
        <authorList>
            <consortium name="RefSeq"/>
        </authorList>
    </citation>
    <scope>IDENTIFICATION</scope>
</reference>
<dbReference type="SUPFAM" id="SSF56059">
    <property type="entry name" value="Glutathione synthetase ATP-binding domain-like"/>
    <property type="match status" value="1"/>
</dbReference>
<evidence type="ECO:0000256" key="2">
    <source>
        <dbReference type="SAM" id="Phobius"/>
    </source>
</evidence>
<gene>
    <name evidence="4" type="primary">LOC113503715</name>
</gene>
<dbReference type="KEGG" id="tnl:113503715"/>
<feature type="transmembrane region" description="Helical" evidence="2">
    <location>
        <begin position="49"/>
        <end position="67"/>
    </location>
</feature>
<protein>
    <submittedName>
        <fullName evidence="4">Tubulin polyglutamylase TTLL7 isoform X1</fullName>
    </submittedName>
</protein>
<organism evidence="3 4">
    <name type="scientific">Trichoplusia ni</name>
    <name type="common">Cabbage looper</name>
    <dbReference type="NCBI Taxonomy" id="7111"/>
    <lineage>
        <taxon>Eukaryota</taxon>
        <taxon>Metazoa</taxon>
        <taxon>Ecdysozoa</taxon>
        <taxon>Arthropoda</taxon>
        <taxon>Hexapoda</taxon>
        <taxon>Insecta</taxon>
        <taxon>Pterygota</taxon>
        <taxon>Neoptera</taxon>
        <taxon>Endopterygota</taxon>
        <taxon>Lepidoptera</taxon>
        <taxon>Glossata</taxon>
        <taxon>Ditrysia</taxon>
        <taxon>Noctuoidea</taxon>
        <taxon>Noctuidae</taxon>
        <taxon>Plusiinae</taxon>
        <taxon>Trichoplusia</taxon>
    </lineage>
</organism>
<dbReference type="RefSeq" id="XP_026741587.1">
    <property type="nucleotide sequence ID" value="XM_026885786.1"/>
</dbReference>
<dbReference type="PROSITE" id="PS51221">
    <property type="entry name" value="TTL"/>
    <property type="match status" value="1"/>
</dbReference>
<keyword evidence="3" id="KW-1185">Reference proteome</keyword>
<dbReference type="Proteomes" id="UP000322000">
    <property type="component" value="Chromosome 20"/>
</dbReference>
<dbReference type="Pfam" id="PF03133">
    <property type="entry name" value="TTL"/>
    <property type="match status" value="1"/>
</dbReference>
<feature type="compositionally biased region" description="Basic and acidic residues" evidence="1">
    <location>
        <begin position="14"/>
        <end position="31"/>
    </location>
</feature>
<keyword evidence="2" id="KW-0812">Transmembrane</keyword>
<feature type="region of interest" description="Disordered" evidence="1">
    <location>
        <begin position="1"/>
        <end position="37"/>
    </location>
</feature>
<evidence type="ECO:0000256" key="1">
    <source>
        <dbReference type="SAM" id="MobiDB-lite"/>
    </source>
</evidence>